<dbReference type="AlphaFoldDB" id="A0A7G7GAM5"/>
<organism evidence="1 2">
    <name type="scientific">Adhaeribacter swui</name>
    <dbReference type="NCBI Taxonomy" id="2086471"/>
    <lineage>
        <taxon>Bacteria</taxon>
        <taxon>Pseudomonadati</taxon>
        <taxon>Bacteroidota</taxon>
        <taxon>Cytophagia</taxon>
        <taxon>Cytophagales</taxon>
        <taxon>Hymenobacteraceae</taxon>
        <taxon>Adhaeribacter</taxon>
    </lineage>
</organism>
<keyword evidence="1" id="KW-0378">Hydrolase</keyword>
<dbReference type="GO" id="GO:0030246">
    <property type="term" value="F:carbohydrate binding"/>
    <property type="evidence" value="ECO:0007669"/>
    <property type="project" value="InterPro"/>
</dbReference>
<dbReference type="GO" id="GO:0004180">
    <property type="term" value="F:carboxypeptidase activity"/>
    <property type="evidence" value="ECO:0007669"/>
    <property type="project" value="UniProtKB-KW"/>
</dbReference>
<name>A0A7G7GAM5_9BACT</name>
<protein>
    <submittedName>
        <fullName evidence="1">Carboxypeptidase-like regulatory domain-containing protein</fullName>
    </submittedName>
</protein>
<evidence type="ECO:0000313" key="2">
    <source>
        <dbReference type="Proteomes" id="UP000515237"/>
    </source>
</evidence>
<dbReference type="EMBL" id="CP055156">
    <property type="protein sequence ID" value="QNF34209.1"/>
    <property type="molecule type" value="Genomic_DNA"/>
</dbReference>
<keyword evidence="1" id="KW-0121">Carboxypeptidase</keyword>
<dbReference type="KEGG" id="aswu:HUW51_16320"/>
<keyword evidence="2" id="KW-1185">Reference proteome</keyword>
<dbReference type="SUPFAM" id="SSF49452">
    <property type="entry name" value="Starch-binding domain-like"/>
    <property type="match status" value="1"/>
</dbReference>
<accession>A0A7G7GAM5</accession>
<gene>
    <name evidence="1" type="ORF">HUW51_16320</name>
</gene>
<keyword evidence="1" id="KW-0645">Protease</keyword>
<dbReference type="Proteomes" id="UP000515237">
    <property type="component" value="Chromosome"/>
</dbReference>
<dbReference type="RefSeq" id="WP_185270690.1">
    <property type="nucleotide sequence ID" value="NZ_CP055156.1"/>
</dbReference>
<reference evidence="1 2" key="1">
    <citation type="journal article" date="2018" name="Int. J. Syst. Evol. Microbiol.">
        <title>Adhaeribacter swui sp. nov., isolated from wet mud.</title>
        <authorList>
            <person name="Kim D.U."/>
            <person name="Kim K.W."/>
            <person name="Kang M.S."/>
            <person name="Kim J.Y."/>
            <person name="Jang J.H."/>
            <person name="Kim M.K."/>
        </authorList>
    </citation>
    <scope>NUCLEOTIDE SEQUENCE [LARGE SCALE GENOMIC DNA]</scope>
    <source>
        <strain evidence="1 2">KCTC 52873</strain>
    </source>
</reference>
<proteinExistence type="predicted"/>
<evidence type="ECO:0000313" key="1">
    <source>
        <dbReference type="EMBL" id="QNF34209.1"/>
    </source>
</evidence>
<dbReference type="InterPro" id="IPR013784">
    <property type="entry name" value="Carb-bd-like_fold"/>
</dbReference>
<sequence length="62" mass="6698">MRHLTLGLLFLLLVTFIIRAQDSYLLAGKVVDATTQQSIPFAIVTLKGTLTGTSANANGKFF</sequence>
<dbReference type="Pfam" id="PF13715">
    <property type="entry name" value="CarbopepD_reg_2"/>
    <property type="match status" value="1"/>
</dbReference>